<evidence type="ECO:0000313" key="4">
    <source>
        <dbReference type="Proteomes" id="UP000801428"/>
    </source>
</evidence>
<dbReference type="InterPro" id="IPR029063">
    <property type="entry name" value="SAM-dependent_MTases_sf"/>
</dbReference>
<comment type="caution">
    <text evidence="3">The sequence shown here is derived from an EMBL/GenBank/DDBJ whole genome shotgun (WGS) entry which is preliminary data.</text>
</comment>
<sequence length="271" mass="30053">MATERATYSHGHHESVVKTHARRTAQDSAGFLLPHIKSTDRILDLGCGPGSITIDLAILVPEGEVIGGDQVAAVVQQAQGLAKERQVHNVSFRQMDGNQLPFDDGTFDIVYCHQTLQHVGNPSHLLKEMRRVTKPGGLVAARDADYKAFAWFPEHPGLDRWLSLYQKIAKANGAEPNAGRYLSAWARDAGFAVEDVQFSWSVWNYQDEAGKAFGASWVDRAIHSSYATSAKQHGLASDDDIQEISRAWDEWSKTDNRFIVIPSGEILCRVR</sequence>
<dbReference type="EMBL" id="SWKU01000005">
    <property type="protein sequence ID" value="KAF3006692.1"/>
    <property type="molecule type" value="Genomic_DNA"/>
</dbReference>
<dbReference type="Gene3D" id="3.40.50.150">
    <property type="entry name" value="Vaccinia Virus protein VP39"/>
    <property type="match status" value="1"/>
</dbReference>
<reference evidence="3" key="1">
    <citation type="submission" date="2019-04" db="EMBL/GenBank/DDBJ databases">
        <title>Sequencing of skin fungus with MAO and IRED activity.</title>
        <authorList>
            <person name="Marsaioli A.J."/>
            <person name="Bonatto J.M.C."/>
            <person name="Reis Junior O."/>
        </authorList>
    </citation>
    <scope>NUCLEOTIDE SEQUENCE</scope>
    <source>
        <strain evidence="3">30M1</strain>
    </source>
</reference>
<dbReference type="OrthoDB" id="10017101at2759"/>
<dbReference type="SUPFAM" id="SSF53335">
    <property type="entry name" value="S-adenosyl-L-methionine-dependent methyltransferases"/>
    <property type="match status" value="1"/>
</dbReference>
<keyword evidence="4" id="KW-1185">Reference proteome</keyword>
<gene>
    <name evidence="3" type="ORF">E8E13_008855</name>
</gene>
<dbReference type="GO" id="GO:0008168">
    <property type="term" value="F:methyltransferase activity"/>
    <property type="evidence" value="ECO:0007669"/>
    <property type="project" value="TreeGrafter"/>
</dbReference>
<dbReference type="AlphaFoldDB" id="A0A9P4TKQ5"/>
<evidence type="ECO:0000313" key="3">
    <source>
        <dbReference type="EMBL" id="KAF3006692.1"/>
    </source>
</evidence>
<evidence type="ECO:0000259" key="2">
    <source>
        <dbReference type="Pfam" id="PF13847"/>
    </source>
</evidence>
<name>A0A9P4TKQ5_CURKU</name>
<proteinExistence type="predicted"/>
<evidence type="ECO:0000256" key="1">
    <source>
        <dbReference type="SAM" id="MobiDB-lite"/>
    </source>
</evidence>
<dbReference type="Proteomes" id="UP000801428">
    <property type="component" value="Unassembled WGS sequence"/>
</dbReference>
<organism evidence="3 4">
    <name type="scientific">Curvularia kusanoi</name>
    <name type="common">Cochliobolus kusanoi</name>
    <dbReference type="NCBI Taxonomy" id="90978"/>
    <lineage>
        <taxon>Eukaryota</taxon>
        <taxon>Fungi</taxon>
        <taxon>Dikarya</taxon>
        <taxon>Ascomycota</taxon>
        <taxon>Pezizomycotina</taxon>
        <taxon>Dothideomycetes</taxon>
        <taxon>Pleosporomycetidae</taxon>
        <taxon>Pleosporales</taxon>
        <taxon>Pleosporineae</taxon>
        <taxon>Pleosporaceae</taxon>
        <taxon>Curvularia</taxon>
    </lineage>
</organism>
<dbReference type="PANTHER" id="PTHR43591">
    <property type="entry name" value="METHYLTRANSFERASE"/>
    <property type="match status" value="1"/>
</dbReference>
<protein>
    <recommendedName>
        <fullName evidence="2">Methyltransferase domain-containing protein</fullName>
    </recommendedName>
</protein>
<feature type="region of interest" description="Disordered" evidence="1">
    <location>
        <begin position="1"/>
        <end position="21"/>
    </location>
</feature>
<dbReference type="InterPro" id="IPR025714">
    <property type="entry name" value="Methyltranfer_dom"/>
</dbReference>
<accession>A0A9P4TKQ5</accession>
<dbReference type="CDD" id="cd02440">
    <property type="entry name" value="AdoMet_MTases"/>
    <property type="match status" value="1"/>
</dbReference>
<dbReference type="Pfam" id="PF13847">
    <property type="entry name" value="Methyltransf_31"/>
    <property type="match status" value="1"/>
</dbReference>
<feature type="domain" description="Methyltransferase" evidence="2">
    <location>
        <begin position="37"/>
        <end position="150"/>
    </location>
</feature>
<dbReference type="PANTHER" id="PTHR43591:SF24">
    <property type="entry name" value="2-METHOXY-6-POLYPRENYL-1,4-BENZOQUINOL METHYLASE, MITOCHONDRIAL"/>
    <property type="match status" value="1"/>
</dbReference>